<dbReference type="PANTHER" id="PTHR12526">
    <property type="entry name" value="GLYCOSYLTRANSFERASE"/>
    <property type="match status" value="1"/>
</dbReference>
<keyword evidence="1" id="KW-0808">Transferase</keyword>
<dbReference type="EMBL" id="FCOL02000060">
    <property type="protein sequence ID" value="SAL81238.1"/>
    <property type="molecule type" value="Genomic_DNA"/>
</dbReference>
<dbReference type="SUPFAM" id="SSF53756">
    <property type="entry name" value="UDP-Glycosyltransferase/glycogen phosphorylase"/>
    <property type="match status" value="1"/>
</dbReference>
<name>A0A158KJB5_9BURK</name>
<keyword evidence="2" id="KW-1185">Reference proteome</keyword>
<sequence length="376" mass="41682">MRLGIYCDSGINGGHEEMLKRLMLALVDCAKVDTLNVMVPIANESLHRFVGELARKHPKTRIFGLSYTAESLRDNLFAFHRMVRLTAVTLRTLDLDKLLISQGTIASGLAGLFAARRAKVISISYLPLVDDGPKGASVSGRVKWLIKRLLYRMPDEFVTLNDHLRDKLLALAPRARTTTLENYVDDRFAQSTLTMSAARAALGLPDNGTIIIAHIGRLNLHQKRQDFLMRAIERHDKAFEKTLVLIIGDGEDAARLKAIVNASPSLSACVRLLGAQEDVLPFIVASDTLVLPSAYEGVPLVMIEAVLAQRPIVVARVSGLESYLPDSLLFPADDQDIFVKRVFAARDVRIEALSQDFKRRFSRDAFNARAQAILLN</sequence>
<gene>
    <name evidence="1" type="ORF">AWB67_05791</name>
</gene>
<dbReference type="RefSeq" id="WP_087659588.1">
    <property type="nucleotide sequence ID" value="NZ_FCOL02000060.1"/>
</dbReference>
<dbReference type="GO" id="GO:0016740">
    <property type="term" value="F:transferase activity"/>
    <property type="evidence" value="ECO:0007669"/>
    <property type="project" value="UniProtKB-KW"/>
</dbReference>
<dbReference type="Gene3D" id="3.40.50.2000">
    <property type="entry name" value="Glycogen Phosphorylase B"/>
    <property type="match status" value="2"/>
</dbReference>
<reference evidence="1" key="1">
    <citation type="submission" date="2016-01" db="EMBL/GenBank/DDBJ databases">
        <authorList>
            <person name="Peeters C."/>
        </authorList>
    </citation>
    <scope>NUCLEOTIDE SEQUENCE [LARGE SCALE GENOMIC DNA]</scope>
    <source>
        <strain evidence="1">LMG 22937</strain>
    </source>
</reference>
<comment type="caution">
    <text evidence="1">The sequence shown here is derived from an EMBL/GenBank/DDBJ whole genome shotgun (WGS) entry which is preliminary data.</text>
</comment>
<protein>
    <submittedName>
        <fullName evidence="1">Glycosyl transferase family 1</fullName>
    </submittedName>
</protein>
<dbReference type="OrthoDB" id="9813211at2"/>
<accession>A0A158KJB5</accession>
<dbReference type="Pfam" id="PF13692">
    <property type="entry name" value="Glyco_trans_1_4"/>
    <property type="match status" value="1"/>
</dbReference>
<dbReference type="AlphaFoldDB" id="A0A158KJB5"/>
<evidence type="ECO:0000313" key="2">
    <source>
        <dbReference type="Proteomes" id="UP000054925"/>
    </source>
</evidence>
<organism evidence="1 2">
    <name type="scientific">Caballeronia terrestris</name>
    <dbReference type="NCBI Taxonomy" id="1226301"/>
    <lineage>
        <taxon>Bacteria</taxon>
        <taxon>Pseudomonadati</taxon>
        <taxon>Pseudomonadota</taxon>
        <taxon>Betaproteobacteria</taxon>
        <taxon>Burkholderiales</taxon>
        <taxon>Burkholderiaceae</taxon>
        <taxon>Caballeronia</taxon>
    </lineage>
</organism>
<proteinExistence type="predicted"/>
<dbReference type="Proteomes" id="UP000054925">
    <property type="component" value="Unassembled WGS sequence"/>
</dbReference>
<evidence type="ECO:0000313" key="1">
    <source>
        <dbReference type="EMBL" id="SAL81238.1"/>
    </source>
</evidence>